<organism evidence="1 2">
    <name type="scientific">Marinobacter pelagius</name>
    <dbReference type="NCBI Taxonomy" id="379482"/>
    <lineage>
        <taxon>Bacteria</taxon>
        <taxon>Pseudomonadati</taxon>
        <taxon>Pseudomonadota</taxon>
        <taxon>Gammaproteobacteria</taxon>
        <taxon>Pseudomonadales</taxon>
        <taxon>Marinobacteraceae</taxon>
        <taxon>Marinobacter</taxon>
    </lineage>
</organism>
<name>A0A366GJF6_9GAMM</name>
<comment type="caution">
    <text evidence="1">The sequence shown here is derived from an EMBL/GenBank/DDBJ whole genome shotgun (WGS) entry which is preliminary data.</text>
</comment>
<dbReference type="Proteomes" id="UP000252995">
    <property type="component" value="Unassembled WGS sequence"/>
</dbReference>
<dbReference type="AlphaFoldDB" id="A0A366GJF6"/>
<gene>
    <name evidence="1" type="ORF">DET50_11550</name>
</gene>
<proteinExistence type="predicted"/>
<reference evidence="1 2" key="1">
    <citation type="submission" date="2018-06" db="EMBL/GenBank/DDBJ databases">
        <title>Freshwater and sediment microbial communities from various areas in North America, analyzing microbe dynamics in response to fracking.</title>
        <authorList>
            <person name="Lamendella R."/>
        </authorList>
    </citation>
    <scope>NUCLEOTIDE SEQUENCE [LARGE SCALE GENOMIC DNA]</scope>
    <source>
        <strain evidence="1 2">114J</strain>
    </source>
</reference>
<protein>
    <submittedName>
        <fullName evidence="1">Uncharacterized protein</fullName>
    </submittedName>
</protein>
<evidence type="ECO:0000313" key="1">
    <source>
        <dbReference type="EMBL" id="RBP27120.1"/>
    </source>
</evidence>
<sequence>MLLLGFLFGRLFLPRFGATGHGSGYSSHCSAFTRIVISDFTDDCATCSTTRSAAETLPAGSGCRSRLCRDSSGCLGYGCGINACGLLGPCITFGFVTGLLLGCLTFCRVNNGLLCHGR</sequence>
<dbReference type="EMBL" id="QNRO01000015">
    <property type="protein sequence ID" value="RBP27120.1"/>
    <property type="molecule type" value="Genomic_DNA"/>
</dbReference>
<accession>A0A366GJF6</accession>
<evidence type="ECO:0000313" key="2">
    <source>
        <dbReference type="Proteomes" id="UP000252995"/>
    </source>
</evidence>